<reference evidence="3" key="1">
    <citation type="submission" date="2023-07" db="EMBL/GenBank/DDBJ databases">
        <title>Whole genome shotgun sequence of Streptomyces achromogenes subsp. rubradiris NBRC 14000.</title>
        <authorList>
            <person name="Komaki H."/>
            <person name="Tamura T."/>
        </authorList>
    </citation>
    <scope>NUCLEOTIDE SEQUENCE [LARGE SCALE GENOMIC DNA]</scope>
    <source>
        <strain evidence="3">NBRC 14000</strain>
    </source>
</reference>
<keyword evidence="2" id="KW-0808">Transferase</keyword>
<keyword evidence="3" id="KW-1185">Reference proteome</keyword>
<dbReference type="InterPro" id="IPR007345">
    <property type="entry name" value="Polysacch_pyruvyl_Trfase"/>
</dbReference>
<dbReference type="Pfam" id="PF04230">
    <property type="entry name" value="PS_pyruv_trans"/>
    <property type="match status" value="1"/>
</dbReference>
<dbReference type="Proteomes" id="UP000646738">
    <property type="component" value="Unassembled WGS sequence"/>
</dbReference>
<proteinExistence type="predicted"/>
<protein>
    <submittedName>
        <fullName evidence="2">Polysaccharide pyruvyl transferase</fullName>
    </submittedName>
</protein>
<feature type="domain" description="Polysaccharide pyruvyl transferase" evidence="1">
    <location>
        <begin position="211"/>
        <end position="248"/>
    </location>
</feature>
<accession>A0ABQ3R3X3</accession>
<name>A0ABQ3R3X3_STRRR</name>
<dbReference type="GO" id="GO:0016740">
    <property type="term" value="F:transferase activity"/>
    <property type="evidence" value="ECO:0007669"/>
    <property type="project" value="UniProtKB-KW"/>
</dbReference>
<evidence type="ECO:0000259" key="1">
    <source>
        <dbReference type="Pfam" id="PF04230"/>
    </source>
</evidence>
<organism evidence="2 3">
    <name type="scientific">Streptomyces rubradiris</name>
    <name type="common">Streptomyces achromogenes subsp. rubradiris</name>
    <dbReference type="NCBI Taxonomy" id="285531"/>
    <lineage>
        <taxon>Bacteria</taxon>
        <taxon>Bacillati</taxon>
        <taxon>Actinomycetota</taxon>
        <taxon>Actinomycetes</taxon>
        <taxon>Kitasatosporales</taxon>
        <taxon>Streptomycetaceae</taxon>
        <taxon>Streptomyces</taxon>
    </lineage>
</organism>
<sequence length="301" mass="31177">METSMHDDVPAAVLRTLGRPGRPPGKLLLTGWFSFRDGEATAGDVLAQRHMSAALTGAGIPHDTAWSPGFRPGALSLETADPGAYGTLLFVCGPVHGPQVAALHARFRSCTRLAAGVSVVDPADPAATGFHTIVARDGTAAPARRDLAAGAPVGPLPPVAAVVLSSGQGEYGARRRHAEVNDTLTGWLAGKDCTRVPAETRLAVDDWRLCATAEQFLSLVARCDVVVTTRLHGLVLALRTGTPVIAVDPVAGGAKVTAQARAVGWPALVAADALSPSVLDHWWAWALSGAGRTAADRHSAR</sequence>
<comment type="caution">
    <text evidence="2">The sequence shown here is derived from an EMBL/GenBank/DDBJ whole genome shotgun (WGS) entry which is preliminary data.</text>
</comment>
<gene>
    <name evidence="2" type="ORF">Srubr_03910</name>
</gene>
<evidence type="ECO:0000313" key="3">
    <source>
        <dbReference type="Proteomes" id="UP000646738"/>
    </source>
</evidence>
<evidence type="ECO:0000313" key="2">
    <source>
        <dbReference type="EMBL" id="GHI50545.1"/>
    </source>
</evidence>
<dbReference type="EMBL" id="BNEA01000001">
    <property type="protein sequence ID" value="GHI50545.1"/>
    <property type="molecule type" value="Genomic_DNA"/>
</dbReference>